<comment type="caution">
    <text evidence="3">The sequence shown here is derived from an EMBL/GenBank/DDBJ whole genome shotgun (WGS) entry which is preliminary data.</text>
</comment>
<name>A0A432ZU32_9GAMM</name>
<proteinExistence type="inferred from homology"/>
<evidence type="ECO:0000313" key="3">
    <source>
        <dbReference type="EMBL" id="RUO81399.1"/>
    </source>
</evidence>
<dbReference type="SUPFAM" id="SSF51735">
    <property type="entry name" value="NAD(P)-binding Rossmann-fold domains"/>
    <property type="match status" value="1"/>
</dbReference>
<reference evidence="3 4" key="1">
    <citation type="journal article" date="2011" name="Front. Microbiol.">
        <title>Genomic signatures of strain selection and enhancement in Bacillus atrophaeus var. globigii, a historical biowarfare simulant.</title>
        <authorList>
            <person name="Gibbons H.S."/>
            <person name="Broomall S.M."/>
            <person name="McNew L.A."/>
            <person name="Daligault H."/>
            <person name="Chapman C."/>
            <person name="Bruce D."/>
            <person name="Karavis M."/>
            <person name="Krepps M."/>
            <person name="McGregor P.A."/>
            <person name="Hong C."/>
            <person name="Park K.H."/>
            <person name="Akmal A."/>
            <person name="Feldman A."/>
            <person name="Lin J.S."/>
            <person name="Chang W.E."/>
            <person name="Higgs B.W."/>
            <person name="Demirev P."/>
            <person name="Lindquist J."/>
            <person name="Liem A."/>
            <person name="Fochler E."/>
            <person name="Read T.D."/>
            <person name="Tapia R."/>
            <person name="Johnson S."/>
            <person name="Bishop-Lilly K.A."/>
            <person name="Detter C."/>
            <person name="Han C."/>
            <person name="Sozhamannan S."/>
            <person name="Rosenzweig C.N."/>
            <person name="Skowronski E.W."/>
        </authorList>
    </citation>
    <scope>NUCLEOTIDE SEQUENCE [LARGE SCALE GENOMIC DNA]</scope>
    <source>
        <strain evidence="3 4">CC-PW-9</strain>
    </source>
</reference>
<evidence type="ECO:0000256" key="2">
    <source>
        <dbReference type="ARBA" id="ARBA00023002"/>
    </source>
</evidence>
<evidence type="ECO:0000313" key="4">
    <source>
        <dbReference type="Proteomes" id="UP000287996"/>
    </source>
</evidence>
<keyword evidence="2" id="KW-0560">Oxidoreductase</keyword>
<dbReference type="InterPro" id="IPR002347">
    <property type="entry name" value="SDR_fam"/>
</dbReference>
<organism evidence="3 4">
    <name type="scientific">Idiomarina tyrosinivorans</name>
    <dbReference type="NCBI Taxonomy" id="1445662"/>
    <lineage>
        <taxon>Bacteria</taxon>
        <taxon>Pseudomonadati</taxon>
        <taxon>Pseudomonadota</taxon>
        <taxon>Gammaproteobacteria</taxon>
        <taxon>Alteromonadales</taxon>
        <taxon>Idiomarinaceae</taxon>
        <taxon>Idiomarina</taxon>
    </lineage>
</organism>
<dbReference type="EMBL" id="PIQH01000001">
    <property type="protein sequence ID" value="RUO81399.1"/>
    <property type="molecule type" value="Genomic_DNA"/>
</dbReference>
<dbReference type="PANTHER" id="PTHR44196:SF1">
    <property type="entry name" value="DEHYDROGENASE_REDUCTASE SDR FAMILY MEMBER 7B"/>
    <property type="match status" value="1"/>
</dbReference>
<dbReference type="OrthoDB" id="335726at2"/>
<dbReference type="GO" id="GO:0016491">
    <property type="term" value="F:oxidoreductase activity"/>
    <property type="evidence" value="ECO:0007669"/>
    <property type="project" value="UniProtKB-KW"/>
</dbReference>
<evidence type="ECO:0000256" key="1">
    <source>
        <dbReference type="ARBA" id="ARBA00006484"/>
    </source>
</evidence>
<dbReference type="PANTHER" id="PTHR44196">
    <property type="entry name" value="DEHYDROGENASE/REDUCTASE SDR FAMILY MEMBER 7B"/>
    <property type="match status" value="1"/>
</dbReference>
<dbReference type="Gene3D" id="3.40.50.720">
    <property type="entry name" value="NAD(P)-binding Rossmann-like Domain"/>
    <property type="match status" value="1"/>
</dbReference>
<dbReference type="InterPro" id="IPR036291">
    <property type="entry name" value="NAD(P)-bd_dom_sf"/>
</dbReference>
<dbReference type="AlphaFoldDB" id="A0A432ZU32"/>
<protein>
    <submittedName>
        <fullName evidence="3">Short-chain dehydrogenase</fullName>
    </submittedName>
</protein>
<sequence length="239" mass="26155">MNIVITGATSGIGQQLALDYAEQGHRVIACGRNQETLQQLTQKYPDRIGSLAFDIADKAQTLAKLRTLTGIDLVILSAGVCEYLDVENFDAAMFERVYQVNIFGTMYCVQALLPNLKRGSHLVLVGSTARLLPFTKAEVYGSSKAAIHYITRSLEVDLGQRGIKVSSVSPGFVKTPMTAANDFEMPMEVSVEFASSAIRKGIAKGKRDIAFPWVFATLLKCLSLMPQSWQVAISRRMAS</sequence>
<dbReference type="RefSeq" id="WP_126840744.1">
    <property type="nucleotide sequence ID" value="NZ_PIQH01000001.1"/>
</dbReference>
<dbReference type="PRINTS" id="PR00081">
    <property type="entry name" value="GDHRDH"/>
</dbReference>
<gene>
    <name evidence="3" type="ORF">CWI84_01175</name>
</gene>
<dbReference type="GO" id="GO:0016020">
    <property type="term" value="C:membrane"/>
    <property type="evidence" value="ECO:0007669"/>
    <property type="project" value="TreeGrafter"/>
</dbReference>
<comment type="similarity">
    <text evidence="1">Belongs to the short-chain dehydrogenases/reductases (SDR) family.</text>
</comment>
<keyword evidence="4" id="KW-1185">Reference proteome</keyword>
<dbReference type="Pfam" id="PF00106">
    <property type="entry name" value="adh_short"/>
    <property type="match status" value="1"/>
</dbReference>
<accession>A0A432ZU32</accession>
<dbReference type="Proteomes" id="UP000287996">
    <property type="component" value="Unassembled WGS sequence"/>
</dbReference>